<dbReference type="InterPro" id="IPR001611">
    <property type="entry name" value="Leu-rich_rpt"/>
</dbReference>
<name>A0A8C4XE44_ERPCA</name>
<dbReference type="Proteomes" id="UP000694620">
    <property type="component" value="Chromosome 16"/>
</dbReference>
<dbReference type="PANTHER" id="PTHR46652:SF3">
    <property type="entry name" value="LEUCINE-RICH REPEAT-CONTAINING PROTEIN 9"/>
    <property type="match status" value="1"/>
</dbReference>
<reference evidence="4" key="3">
    <citation type="submission" date="2025-09" db="UniProtKB">
        <authorList>
            <consortium name="Ensembl"/>
        </authorList>
    </citation>
    <scope>IDENTIFICATION</scope>
</reference>
<dbReference type="SMART" id="SM00365">
    <property type="entry name" value="LRR_SD22"/>
    <property type="match status" value="16"/>
</dbReference>
<keyword evidence="2" id="KW-0677">Repeat</keyword>
<evidence type="ECO:0000313" key="5">
    <source>
        <dbReference type="Proteomes" id="UP000694620"/>
    </source>
</evidence>
<dbReference type="SMART" id="SM00369">
    <property type="entry name" value="LRR_TYP"/>
    <property type="match status" value="10"/>
</dbReference>
<reference evidence="4" key="2">
    <citation type="submission" date="2025-08" db="UniProtKB">
        <authorList>
            <consortium name="Ensembl"/>
        </authorList>
    </citation>
    <scope>IDENTIFICATION</scope>
</reference>
<dbReference type="Gene3D" id="3.80.10.10">
    <property type="entry name" value="Ribonuclease Inhibitor"/>
    <property type="match status" value="6"/>
</dbReference>
<dbReference type="SUPFAM" id="SSF52058">
    <property type="entry name" value="L domain-like"/>
    <property type="match status" value="3"/>
</dbReference>
<dbReference type="InterPro" id="IPR032675">
    <property type="entry name" value="LRR_dom_sf"/>
</dbReference>
<evidence type="ECO:0000313" key="4">
    <source>
        <dbReference type="Ensembl" id="ENSECRP00000024198.1"/>
    </source>
</evidence>
<dbReference type="GeneTree" id="ENSGT00940000158583"/>
<dbReference type="Ensembl" id="ENSECRT00000024730.1">
    <property type="protein sequence ID" value="ENSECRP00000024198.1"/>
    <property type="gene ID" value="ENSECRG00000016327.1"/>
</dbReference>
<dbReference type="PROSITE" id="PS51450">
    <property type="entry name" value="LRR"/>
    <property type="match status" value="12"/>
</dbReference>
<reference evidence="4" key="1">
    <citation type="submission" date="2021-06" db="EMBL/GenBank/DDBJ databases">
        <authorList>
            <consortium name="Wellcome Sanger Institute Data Sharing"/>
        </authorList>
    </citation>
    <scope>NUCLEOTIDE SEQUENCE [LARGE SCALE GENOMIC DNA]</scope>
</reference>
<keyword evidence="1" id="KW-0433">Leucine-rich repeat</keyword>
<evidence type="ECO:0000256" key="2">
    <source>
        <dbReference type="ARBA" id="ARBA00022737"/>
    </source>
</evidence>
<evidence type="ECO:0000256" key="1">
    <source>
        <dbReference type="ARBA" id="ARBA00022614"/>
    </source>
</evidence>
<feature type="region of interest" description="Disordered" evidence="3">
    <location>
        <begin position="250"/>
        <end position="286"/>
    </location>
</feature>
<protein>
    <submittedName>
        <fullName evidence="4">Leucine rich repeat containing 9</fullName>
    </submittedName>
</protein>
<feature type="compositionally biased region" description="Basic and acidic residues" evidence="3">
    <location>
        <begin position="268"/>
        <end position="277"/>
    </location>
</feature>
<dbReference type="Pfam" id="PF13855">
    <property type="entry name" value="LRR_8"/>
    <property type="match status" value="1"/>
</dbReference>
<organism evidence="4 5">
    <name type="scientific">Erpetoichthys calabaricus</name>
    <name type="common">Rope fish</name>
    <name type="synonym">Calamoichthys calabaricus</name>
    <dbReference type="NCBI Taxonomy" id="27687"/>
    <lineage>
        <taxon>Eukaryota</taxon>
        <taxon>Metazoa</taxon>
        <taxon>Chordata</taxon>
        <taxon>Craniata</taxon>
        <taxon>Vertebrata</taxon>
        <taxon>Euteleostomi</taxon>
        <taxon>Actinopterygii</taxon>
        <taxon>Polypteriformes</taxon>
        <taxon>Polypteridae</taxon>
        <taxon>Erpetoichthys</taxon>
    </lineage>
</organism>
<dbReference type="PANTHER" id="PTHR46652">
    <property type="entry name" value="LEUCINE-RICH REPEAT AND IQ DOMAIN-CONTAINING PROTEIN 1-RELATED"/>
    <property type="match status" value="1"/>
</dbReference>
<keyword evidence="5" id="KW-1185">Reference proteome</keyword>
<gene>
    <name evidence="4" type="primary">LRRC9</name>
</gene>
<proteinExistence type="predicted"/>
<dbReference type="InterPro" id="IPR003591">
    <property type="entry name" value="Leu-rich_rpt_typical-subtyp"/>
</dbReference>
<dbReference type="Pfam" id="PF12799">
    <property type="entry name" value="LRR_4"/>
    <property type="match status" value="1"/>
</dbReference>
<sequence length="1207" mass="137819">KLMNEGMDGWMDILNTFCVSVLEMFFSGYPRMVGLSYFPKLKTLMLVGQSIRRIEGLDNCPLLRELWIIECQLTKIEGLQSCIQLQKLFLYDNKIGKIDNLDSLEKLEVLCLDSNLRLEKLNLSGNKLCSFKELTRLANLPCLTDLALKDPQYHPNPVCLLCNYATHMIYHMPKLQRLDTCDISNKQIKDAAESIVMKKMMYYKMRVKTVQRQLAEMVTRLTEKKNEIQQLPVQQLRNLMFVLKSVGKKRTGGTGETGQDTQWIMHPKHADKTEHNSKTQPNQTNENNSTNTMVFFFTVHYLCFLKSVLICTCRIEKCFQKELQRTTEFSEIMEQFLLMELETVGNIRFEEGCPSDVWFNSCYDLILSRFCASDFQTYQITGVKILRIVKVHNQMLKLRFEEKSHTLLASEESYKRLMDYLFYVNNPELMNGKTELLSILENGFMKTDSGSLEASCTANQHGNCDCSVRQNEWFVFDHELVLPEYVIDFEYLTEVRLPFTISSSNLKEVMFKGATNLDEEILNMEPIYKPKPKIISLDEKTILSVCKANILSQITTLILHGNSLNKLKDLNCLTSLRKLSISFNEFTHLEDVSHLPNLEYLDASHNHIAGLEGMRSLSKLKHFDLSWNCLTRVRDEIAILRKHTPALLYLDISNNPWLKTDSLRLAVIGRLKSLTHLNGVPVTEEEAAAALKRVTGSRITQVSLLAHSRTDEVRPRSLSLLSSAQVLSQLSNKKLGTVEKLETGWYLKITSLNLNGVSLTRLTNLDKLHNLRWASFNDNDISRIEGLDNCQRIEELSLDGNCVSKLEGLLKLTKLTRLSLNSNRLTSLDTGVLEKLPHLHCLSVENNHISSLQGLHKVSSLIEFYIGNNNISTNRDIYHLKGLSNLIILDLFGNPIVQNQENYRLFVIFHLPTLKALDGSAVEPSECENAKDAFGGRLTPDMVTEKLGHSDYSDIHELDLPGSAIRTVDLSPAELFKSLRSVNLEHNSLTSFCGLIFLPNVKVLYLSHNHIESILPRQKTQSQATNRPLLYHKVASSGYGQPSNSKGFRDTGLTENQPIIMESLEVLHLGYNGISNLLHLQIGRLGNLKALYLQGNEISQIEGLENLHRLQELVLDRNRIKSINENSFVGQTSLAELHLSENRIRELSNLQPLPELRKLFLGTNKIQTPQRVKFYFPSPYFTMLRLQCIASVGWCSFTTWPRYFFAM</sequence>
<accession>A0A8C4XE44</accession>
<dbReference type="InterPro" id="IPR050836">
    <property type="entry name" value="SDS22/Internalin_LRR"/>
</dbReference>
<evidence type="ECO:0000256" key="3">
    <source>
        <dbReference type="SAM" id="MobiDB-lite"/>
    </source>
</evidence>
<dbReference type="InterPro" id="IPR025875">
    <property type="entry name" value="Leu-rich_rpt_4"/>
</dbReference>
<dbReference type="AlphaFoldDB" id="A0A8C4XE44"/>